<keyword evidence="1" id="KW-0175">Coiled coil</keyword>
<accession>A0A6N7L2D6</accession>
<dbReference type="EMBL" id="WBOF01000010">
    <property type="protein sequence ID" value="MQS18022.1"/>
    <property type="molecule type" value="Genomic_DNA"/>
</dbReference>
<protein>
    <submittedName>
        <fullName evidence="2">Uncharacterized protein</fullName>
    </submittedName>
</protein>
<evidence type="ECO:0000256" key="1">
    <source>
        <dbReference type="SAM" id="Coils"/>
    </source>
</evidence>
<evidence type="ECO:0000313" key="2">
    <source>
        <dbReference type="EMBL" id="MQS18022.1"/>
    </source>
</evidence>
<dbReference type="OrthoDB" id="4340631at2"/>
<sequence length="258" mass="28716">MTTNTEHRYRGDLAYRQFSGDKEMARAINEGTVLSTLPYRGERTQVVSTTFGTVGRVSAFGVIREPWFGDQASRWFPFPSVGAAQAWQQGLVAEMLRGEVHGGYSRHHYGSWTSPDGGWAVEVDRHRWRFTTVVGLAPGERVECFEALEYPEEPWQLAEERGWARLVEVLPVGPEDWPQAMASEYRRVQADAERRADAAEREAATTELADELEGAAVAAELAEPSAAPVPAAVEASTTGWWARFVGWLAALLRIGHQR</sequence>
<gene>
    <name evidence="2" type="ORF">F7Q99_39005</name>
</gene>
<feature type="coiled-coil region" evidence="1">
    <location>
        <begin position="182"/>
        <end position="209"/>
    </location>
</feature>
<reference evidence="2 3" key="1">
    <citation type="submission" date="2019-09" db="EMBL/GenBank/DDBJ databases">
        <title>Genome Sequences of Streptomyces kaniharaensis ATCC 21070.</title>
        <authorList>
            <person name="Zhu W."/>
            <person name="De Crecy-Lagard V."/>
            <person name="Richards N.G."/>
        </authorList>
    </citation>
    <scope>NUCLEOTIDE SEQUENCE [LARGE SCALE GENOMIC DNA]</scope>
    <source>
        <strain evidence="2 3">SF-557</strain>
    </source>
</reference>
<dbReference type="RefSeq" id="WP_153472069.1">
    <property type="nucleotide sequence ID" value="NZ_WBOF01000010.1"/>
</dbReference>
<evidence type="ECO:0000313" key="3">
    <source>
        <dbReference type="Proteomes" id="UP000450000"/>
    </source>
</evidence>
<dbReference type="AlphaFoldDB" id="A0A6N7L2D6"/>
<name>A0A6N7L2D6_9ACTN</name>
<proteinExistence type="predicted"/>
<organism evidence="2 3">
    <name type="scientific">Streptomyces kaniharaensis</name>
    <dbReference type="NCBI Taxonomy" id="212423"/>
    <lineage>
        <taxon>Bacteria</taxon>
        <taxon>Bacillati</taxon>
        <taxon>Actinomycetota</taxon>
        <taxon>Actinomycetes</taxon>
        <taxon>Kitasatosporales</taxon>
        <taxon>Streptomycetaceae</taxon>
        <taxon>Streptomyces</taxon>
    </lineage>
</organism>
<comment type="caution">
    <text evidence="2">The sequence shown here is derived from an EMBL/GenBank/DDBJ whole genome shotgun (WGS) entry which is preliminary data.</text>
</comment>
<dbReference type="Proteomes" id="UP000450000">
    <property type="component" value="Unassembled WGS sequence"/>
</dbReference>
<keyword evidence="3" id="KW-1185">Reference proteome</keyword>